<evidence type="ECO:0000256" key="1">
    <source>
        <dbReference type="ARBA" id="ARBA00004127"/>
    </source>
</evidence>
<evidence type="ECO:0000313" key="11">
    <source>
        <dbReference type="Proteomes" id="UP000198372"/>
    </source>
</evidence>
<feature type="transmembrane region" description="Helical" evidence="8">
    <location>
        <begin position="498"/>
        <end position="518"/>
    </location>
</feature>
<feature type="transmembrane region" description="Helical" evidence="8">
    <location>
        <begin position="557"/>
        <end position="580"/>
    </location>
</feature>
<keyword evidence="5 8" id="KW-1133">Transmembrane helix</keyword>
<dbReference type="InterPro" id="IPR020846">
    <property type="entry name" value="MFS_dom"/>
</dbReference>
<name>A0A238FH82_9BASI</name>
<dbReference type="Gene3D" id="1.20.1250.20">
    <property type="entry name" value="MFS general substrate transporter like domains"/>
    <property type="match status" value="2"/>
</dbReference>
<keyword evidence="6 8" id="KW-0472">Membrane</keyword>
<sequence length="614" mass="64588">MDLPTPPLQAHIPASAFPATTTPHAQGAAAFGTPPLSPFGSPNVSRPPSPTTAASSTMLFDHYSRSNSTNRLIEHERSMSRSKDPQFKQQQRRSRPSASLLSKLVALLPSSTSAEAAESHPRGRRRSISHAAGEEIELGHLRVAGAPMALHSSAASLRSSKTTSATHSAARQGWFTRDKAQLCIAFAMIFMVGSNDSATGANLSSMQEHYGVSFDEISIVFLANVAGYFVSCVSSSFLSHKLGARYALVCAAIVWSVGCVILIVRPPFGVFVLSLALLGFGGGLYDALLTTIISHDENPGQFLSETYASRSCADILFRLASPAVLMSWMYSCFGFGAAVSPIVIGTFVDKAISWNLYYYIPTGLSIAFGLLAHIIFQGYEAPLDEAVVPAAAVAATVAGDDGTTTSAGEVFHGRATSSATARMKRALSLKVVWVAFLLIILAFGTGDTLSAWMTVYLSTVKGAPEAASRYMLSGLWGGIAIGRVIVPLILSKRLGERTFAIVLLGLAMSMFAIAWGVRNYKIDAVALAFVGVTIGPVTPHVLSVVGARMPPSLKASVMSLTIGAGLVGSGAGPLLFGVIAGRGWLGSLPAVLIVACGIACGSWMLVPKNTRKED</sequence>
<evidence type="ECO:0000256" key="2">
    <source>
        <dbReference type="ARBA" id="ARBA00008335"/>
    </source>
</evidence>
<feature type="domain" description="Major facilitator superfamily (MFS) profile" evidence="9">
    <location>
        <begin position="181"/>
        <end position="613"/>
    </location>
</feature>
<dbReference type="InterPro" id="IPR051788">
    <property type="entry name" value="MFS_Transporter"/>
</dbReference>
<dbReference type="GO" id="GO:0012505">
    <property type="term" value="C:endomembrane system"/>
    <property type="evidence" value="ECO:0007669"/>
    <property type="project" value="UniProtKB-SubCell"/>
</dbReference>
<dbReference type="STRING" id="269621.A0A238FH82"/>
<evidence type="ECO:0000256" key="4">
    <source>
        <dbReference type="ARBA" id="ARBA00022692"/>
    </source>
</evidence>
<feature type="transmembrane region" description="Helical" evidence="8">
    <location>
        <begin position="467"/>
        <end position="486"/>
    </location>
</feature>
<reference evidence="11" key="1">
    <citation type="submission" date="2016-09" db="EMBL/GenBank/DDBJ databases">
        <authorList>
            <person name="Jeantristanb JTB J.-T."/>
            <person name="Ricardo R."/>
        </authorList>
    </citation>
    <scope>NUCLEOTIDE SEQUENCE [LARGE SCALE GENOMIC DNA]</scope>
</reference>
<feature type="transmembrane region" description="Helical" evidence="8">
    <location>
        <begin position="356"/>
        <end position="376"/>
    </location>
</feature>
<keyword evidence="3" id="KW-0813">Transport</keyword>
<dbReference type="GO" id="GO:0016020">
    <property type="term" value="C:membrane"/>
    <property type="evidence" value="ECO:0007669"/>
    <property type="project" value="TreeGrafter"/>
</dbReference>
<comment type="similarity">
    <text evidence="2">Belongs to the major facilitator superfamily.</text>
</comment>
<evidence type="ECO:0000256" key="5">
    <source>
        <dbReference type="ARBA" id="ARBA00022989"/>
    </source>
</evidence>
<accession>A0A238FH82</accession>
<feature type="transmembrane region" description="Helical" evidence="8">
    <location>
        <begin position="586"/>
        <end position="606"/>
    </location>
</feature>
<dbReference type="PROSITE" id="PS50850">
    <property type="entry name" value="MFS"/>
    <property type="match status" value="1"/>
</dbReference>
<feature type="transmembrane region" description="Helical" evidence="8">
    <location>
        <begin position="246"/>
        <end position="264"/>
    </location>
</feature>
<feature type="transmembrane region" description="Helical" evidence="8">
    <location>
        <begin position="270"/>
        <end position="294"/>
    </location>
</feature>
<dbReference type="InterPro" id="IPR011701">
    <property type="entry name" value="MFS"/>
</dbReference>
<dbReference type="SUPFAM" id="SSF103473">
    <property type="entry name" value="MFS general substrate transporter"/>
    <property type="match status" value="1"/>
</dbReference>
<feature type="transmembrane region" description="Helical" evidence="8">
    <location>
        <begin position="524"/>
        <end position="545"/>
    </location>
</feature>
<protein>
    <submittedName>
        <fullName evidence="10">BQ2448_2951 protein</fullName>
    </submittedName>
</protein>
<dbReference type="OrthoDB" id="413079at2759"/>
<evidence type="ECO:0000313" key="10">
    <source>
        <dbReference type="EMBL" id="SCV71363.1"/>
    </source>
</evidence>
<dbReference type="EMBL" id="FMSP01000007">
    <property type="protein sequence ID" value="SCV71363.1"/>
    <property type="molecule type" value="Genomic_DNA"/>
</dbReference>
<organism evidence="10 11">
    <name type="scientific">Microbotryum intermedium</name>
    <dbReference type="NCBI Taxonomy" id="269621"/>
    <lineage>
        <taxon>Eukaryota</taxon>
        <taxon>Fungi</taxon>
        <taxon>Dikarya</taxon>
        <taxon>Basidiomycota</taxon>
        <taxon>Pucciniomycotina</taxon>
        <taxon>Microbotryomycetes</taxon>
        <taxon>Microbotryales</taxon>
        <taxon>Microbotryaceae</taxon>
        <taxon>Microbotryum</taxon>
    </lineage>
</organism>
<dbReference type="GO" id="GO:0022857">
    <property type="term" value="F:transmembrane transporter activity"/>
    <property type="evidence" value="ECO:0007669"/>
    <property type="project" value="InterPro"/>
</dbReference>
<feature type="region of interest" description="Disordered" evidence="7">
    <location>
        <begin position="18"/>
        <end position="99"/>
    </location>
</feature>
<dbReference type="Proteomes" id="UP000198372">
    <property type="component" value="Unassembled WGS sequence"/>
</dbReference>
<keyword evidence="11" id="KW-1185">Reference proteome</keyword>
<evidence type="ECO:0000259" key="9">
    <source>
        <dbReference type="PROSITE" id="PS50850"/>
    </source>
</evidence>
<dbReference type="AlphaFoldDB" id="A0A238FH82"/>
<feature type="compositionally biased region" description="Basic and acidic residues" evidence="7">
    <location>
        <begin position="72"/>
        <end position="86"/>
    </location>
</feature>
<proteinExistence type="inferred from homology"/>
<gene>
    <name evidence="10" type="ORF">BQ2448_2951</name>
</gene>
<evidence type="ECO:0000256" key="8">
    <source>
        <dbReference type="SAM" id="Phobius"/>
    </source>
</evidence>
<evidence type="ECO:0000256" key="3">
    <source>
        <dbReference type="ARBA" id="ARBA00022448"/>
    </source>
</evidence>
<keyword evidence="4 8" id="KW-0812">Transmembrane</keyword>
<dbReference type="InterPro" id="IPR036259">
    <property type="entry name" value="MFS_trans_sf"/>
</dbReference>
<evidence type="ECO:0000256" key="6">
    <source>
        <dbReference type="ARBA" id="ARBA00023136"/>
    </source>
</evidence>
<feature type="transmembrane region" description="Helical" evidence="8">
    <location>
        <begin position="315"/>
        <end position="344"/>
    </location>
</feature>
<dbReference type="PANTHER" id="PTHR23514">
    <property type="entry name" value="BYPASS OF STOP CODON PROTEIN 6"/>
    <property type="match status" value="1"/>
</dbReference>
<comment type="subcellular location">
    <subcellularLocation>
        <location evidence="1">Endomembrane system</location>
        <topology evidence="1">Multi-pass membrane protein</topology>
    </subcellularLocation>
</comment>
<feature type="transmembrane region" description="Helical" evidence="8">
    <location>
        <begin position="431"/>
        <end position="455"/>
    </location>
</feature>
<dbReference type="PANTHER" id="PTHR23514:SF3">
    <property type="entry name" value="BYPASS OF STOP CODON PROTEIN 6"/>
    <property type="match status" value="1"/>
</dbReference>
<evidence type="ECO:0000256" key="7">
    <source>
        <dbReference type="SAM" id="MobiDB-lite"/>
    </source>
</evidence>
<dbReference type="Pfam" id="PF07690">
    <property type="entry name" value="MFS_1"/>
    <property type="match status" value="2"/>
</dbReference>